<accession>A0A8J6T954</accession>
<dbReference type="AlphaFoldDB" id="A0A8J6T954"/>
<gene>
    <name evidence="1" type="ORF">H8E19_17420</name>
</gene>
<protein>
    <submittedName>
        <fullName evidence="1">Uncharacterized protein</fullName>
    </submittedName>
</protein>
<evidence type="ECO:0000313" key="1">
    <source>
        <dbReference type="EMBL" id="MBC8179184.1"/>
    </source>
</evidence>
<dbReference type="Proteomes" id="UP000650524">
    <property type="component" value="Unassembled WGS sequence"/>
</dbReference>
<dbReference type="EMBL" id="JACNJD010000356">
    <property type="protein sequence ID" value="MBC8179184.1"/>
    <property type="molecule type" value="Genomic_DNA"/>
</dbReference>
<proteinExistence type="predicted"/>
<sequence length="215" mass="24736">MKIKKQLIKVRGGNDIKKLVDSDSDMAFRRILGGLGWPYAERPGFVVVLGEDFGPDHSLQHSPRHYRILAEHETSDLEELQRICHKFREDFCLRSILGNPENPVREIWKREGVKISVVLPCDLEKIDLNLIAQLVRRNTEGRKTLHFGDSKIPGYLTRFVADRIESESLEQFPPMTAFGFVLAEIELRGHSSLAGFRPDRSKLAIGNRMKSRRRF</sequence>
<name>A0A8J6T954_9DELT</name>
<comment type="caution">
    <text evidence="1">The sequence shown here is derived from an EMBL/GenBank/DDBJ whole genome shotgun (WGS) entry which is preliminary data.</text>
</comment>
<evidence type="ECO:0000313" key="2">
    <source>
        <dbReference type="Proteomes" id="UP000650524"/>
    </source>
</evidence>
<organism evidence="1 2">
    <name type="scientific">Candidatus Desulfacyla euxinica</name>
    <dbReference type="NCBI Taxonomy" id="2841693"/>
    <lineage>
        <taxon>Bacteria</taxon>
        <taxon>Deltaproteobacteria</taxon>
        <taxon>Candidatus Desulfacyla</taxon>
    </lineage>
</organism>
<reference evidence="1 2" key="1">
    <citation type="submission" date="2020-08" db="EMBL/GenBank/DDBJ databases">
        <title>Bridging the membrane lipid divide: bacteria of the FCB group superphylum have the potential to synthesize archaeal ether lipids.</title>
        <authorList>
            <person name="Villanueva L."/>
            <person name="Von Meijenfeldt F.A.B."/>
            <person name="Westbye A.B."/>
            <person name="Yadav S."/>
            <person name="Hopmans E.C."/>
            <person name="Dutilh B.E."/>
            <person name="Sinninghe Damste J.S."/>
        </authorList>
    </citation>
    <scope>NUCLEOTIDE SEQUENCE [LARGE SCALE GENOMIC DNA]</scope>
    <source>
        <strain evidence="1">NIOZ-UU27</strain>
    </source>
</reference>